<accession>A0A517Q1C8</accession>
<dbReference type="InterPro" id="IPR002201">
    <property type="entry name" value="Glyco_trans_9"/>
</dbReference>
<dbReference type="GO" id="GO:0009244">
    <property type="term" value="P:lipopolysaccharide core region biosynthetic process"/>
    <property type="evidence" value="ECO:0007669"/>
    <property type="project" value="TreeGrafter"/>
</dbReference>
<dbReference type="InterPro" id="IPR011910">
    <property type="entry name" value="RfaF"/>
</dbReference>
<evidence type="ECO:0000256" key="2">
    <source>
        <dbReference type="ARBA" id="ARBA00022679"/>
    </source>
</evidence>
<reference evidence="6 7" key="1">
    <citation type="submission" date="2019-03" db="EMBL/GenBank/DDBJ databases">
        <title>Deep-cultivation of Planctomycetes and their phenomic and genomic characterization uncovers novel biology.</title>
        <authorList>
            <person name="Wiegand S."/>
            <person name="Jogler M."/>
            <person name="Boedeker C."/>
            <person name="Pinto D."/>
            <person name="Vollmers J."/>
            <person name="Rivas-Marin E."/>
            <person name="Kohn T."/>
            <person name="Peeters S.H."/>
            <person name="Heuer A."/>
            <person name="Rast P."/>
            <person name="Oberbeckmann S."/>
            <person name="Bunk B."/>
            <person name="Jeske O."/>
            <person name="Meyerdierks A."/>
            <person name="Storesund J.E."/>
            <person name="Kallscheuer N."/>
            <person name="Luecker S."/>
            <person name="Lage O.M."/>
            <person name="Pohl T."/>
            <person name="Merkel B.J."/>
            <person name="Hornburger P."/>
            <person name="Mueller R.-W."/>
            <person name="Bruemmer F."/>
            <person name="Labrenz M."/>
            <person name="Spormann A.M."/>
            <person name="Op den Camp H."/>
            <person name="Overmann J."/>
            <person name="Amann R."/>
            <person name="Jetten M.S.M."/>
            <person name="Mascher T."/>
            <person name="Medema M.H."/>
            <person name="Devos D.P."/>
            <person name="Kaster A.-K."/>
            <person name="Ovreas L."/>
            <person name="Rohde M."/>
            <person name="Galperin M.Y."/>
            <person name="Jogler C."/>
        </authorList>
    </citation>
    <scope>NUCLEOTIDE SEQUENCE [LARGE SCALE GENOMIC DNA]</scope>
    <source>
        <strain evidence="6 7">Enr10</strain>
    </source>
</reference>
<sequence>MKIAVFLPNWIGDAVMATPALRALRDEFSNAEITAIQKPYVAEVLNGLDLVDHSLDWVSEKSLKTQLQFLRQLRQERFDLAVLFPNSFRSACLSFLAGIPRRVGIQRDGRGWLLTDVLSAKDRSTPYPAMDEYLRIVAHLIGEESSDLQANSGLSRKMELAVTEADRQRWESFWNKQSAEFKRHPLICLNPGGAFGAAKHWPVAHFAELAQRLAGELQKSVLVVCGPAEKEEAIQIVEQANHPLVTSLADEPLHLGLTKAAIQQAELLVTTDSGPRHFAAPFDVPVVTLFGPTHIMWSETFYDRGQHLQLAMDCGPCQQRVCPLGHHRCMKDLSAARVFDAVVSLLGQQQSKVA</sequence>
<organism evidence="6 7">
    <name type="scientific">Gimesia panareensis</name>
    <dbReference type="NCBI Taxonomy" id="2527978"/>
    <lineage>
        <taxon>Bacteria</taxon>
        <taxon>Pseudomonadati</taxon>
        <taxon>Planctomycetota</taxon>
        <taxon>Planctomycetia</taxon>
        <taxon>Planctomycetales</taxon>
        <taxon>Planctomycetaceae</taxon>
        <taxon>Gimesia</taxon>
    </lineage>
</organism>
<dbReference type="PANTHER" id="PTHR30160:SF7">
    <property type="entry name" value="ADP-HEPTOSE--LPS HEPTOSYLTRANSFERASE 2"/>
    <property type="match status" value="1"/>
</dbReference>
<dbReference type="Pfam" id="PF01075">
    <property type="entry name" value="Glyco_transf_9"/>
    <property type="match status" value="1"/>
</dbReference>
<dbReference type="InterPro" id="IPR051199">
    <property type="entry name" value="LPS_LOS_Heptosyltrfase"/>
</dbReference>
<dbReference type="GO" id="GO:0005829">
    <property type="term" value="C:cytosol"/>
    <property type="evidence" value="ECO:0007669"/>
    <property type="project" value="TreeGrafter"/>
</dbReference>
<dbReference type="GO" id="GO:0008713">
    <property type="term" value="F:ADP-heptose-lipopolysaccharide heptosyltransferase activity"/>
    <property type="evidence" value="ECO:0007669"/>
    <property type="project" value="UniProtKB-EC"/>
</dbReference>
<dbReference type="NCBIfam" id="TIGR02195">
    <property type="entry name" value="heptsyl_trn_II"/>
    <property type="match status" value="1"/>
</dbReference>
<name>A0A517Q1C8_9PLAN</name>
<keyword evidence="2 6" id="KW-0808">Transferase</keyword>
<dbReference type="Gene3D" id="3.40.50.2000">
    <property type="entry name" value="Glycogen Phosphorylase B"/>
    <property type="match status" value="2"/>
</dbReference>
<evidence type="ECO:0000313" key="6">
    <source>
        <dbReference type="EMBL" id="QDT25431.1"/>
    </source>
</evidence>
<keyword evidence="7" id="KW-1185">Reference proteome</keyword>
<dbReference type="Proteomes" id="UP000315647">
    <property type="component" value="Chromosome"/>
</dbReference>
<dbReference type="EC" id="2.4.99.24" evidence="4"/>
<proteinExistence type="inferred from homology"/>
<protein>
    <recommendedName>
        <fullName evidence="4">lipopolysaccharide heptosyltransferase II</fullName>
        <ecNumber evidence="4">2.4.99.24</ecNumber>
    </recommendedName>
</protein>
<comment type="similarity">
    <text evidence="3">Belongs to the glycosyltransferase 9 family.</text>
</comment>
<dbReference type="CDD" id="cd03789">
    <property type="entry name" value="GT9_LPS_heptosyltransferase"/>
    <property type="match status" value="1"/>
</dbReference>
<dbReference type="AlphaFoldDB" id="A0A517Q1C8"/>
<evidence type="ECO:0000256" key="1">
    <source>
        <dbReference type="ARBA" id="ARBA00022676"/>
    </source>
</evidence>
<dbReference type="EMBL" id="CP037421">
    <property type="protein sequence ID" value="QDT25431.1"/>
    <property type="molecule type" value="Genomic_DNA"/>
</dbReference>
<dbReference type="SUPFAM" id="SSF53756">
    <property type="entry name" value="UDP-Glycosyltransferase/glycogen phosphorylase"/>
    <property type="match status" value="1"/>
</dbReference>
<evidence type="ECO:0000256" key="3">
    <source>
        <dbReference type="ARBA" id="ARBA00043995"/>
    </source>
</evidence>
<evidence type="ECO:0000256" key="5">
    <source>
        <dbReference type="ARBA" id="ARBA00047503"/>
    </source>
</evidence>
<evidence type="ECO:0000256" key="4">
    <source>
        <dbReference type="ARBA" id="ARBA00044042"/>
    </source>
</evidence>
<gene>
    <name evidence="6" type="primary">rfaF</name>
    <name evidence="6" type="ORF">Enr10x_07270</name>
</gene>
<comment type="catalytic activity">
    <reaction evidence="5">
        <text>an L-alpha-D-Hep-(1-&gt;5)-[alpha-Kdo-(2-&gt;4)]-alpha-Kdo-(2-&gt;6)-lipid A + ADP-L-glycero-beta-D-manno-heptose = an L-alpha-D-Hep-(1-&gt;3)-L-alpha-D-Hep-(1-&gt;5)-[alpha-Kdo-(2-&gt;4)]-alpha-Kdo-(2-&gt;6)-lipid A + ADP + H(+)</text>
        <dbReference type="Rhea" id="RHEA:74071"/>
        <dbReference type="ChEBI" id="CHEBI:15378"/>
        <dbReference type="ChEBI" id="CHEBI:61506"/>
        <dbReference type="ChEBI" id="CHEBI:193068"/>
        <dbReference type="ChEBI" id="CHEBI:193069"/>
        <dbReference type="ChEBI" id="CHEBI:456216"/>
        <dbReference type="EC" id="2.4.99.24"/>
    </reaction>
</comment>
<evidence type="ECO:0000313" key="7">
    <source>
        <dbReference type="Proteomes" id="UP000315647"/>
    </source>
</evidence>
<dbReference type="PANTHER" id="PTHR30160">
    <property type="entry name" value="TETRAACYLDISACCHARIDE 4'-KINASE-RELATED"/>
    <property type="match status" value="1"/>
</dbReference>
<keyword evidence="1" id="KW-0328">Glycosyltransferase</keyword>
<dbReference type="RefSeq" id="WP_145448143.1">
    <property type="nucleotide sequence ID" value="NZ_CP037421.1"/>
</dbReference>